<dbReference type="SUPFAM" id="SSF88659">
    <property type="entry name" value="Sigma3 and sigma4 domains of RNA polymerase sigma factors"/>
    <property type="match status" value="1"/>
</dbReference>
<accession>A0A4Q0PG51</accession>
<evidence type="ECO:0000256" key="4">
    <source>
        <dbReference type="ARBA" id="ARBA00023163"/>
    </source>
</evidence>
<dbReference type="InterPro" id="IPR007627">
    <property type="entry name" value="RNA_pol_sigma70_r2"/>
</dbReference>
<dbReference type="Proteomes" id="UP000290608">
    <property type="component" value="Unassembled WGS sequence"/>
</dbReference>
<dbReference type="InterPro" id="IPR013324">
    <property type="entry name" value="RNA_pol_sigma_r3/r4-like"/>
</dbReference>
<gene>
    <name evidence="7" type="ORF">DSL99_3449</name>
</gene>
<evidence type="ECO:0000313" key="8">
    <source>
        <dbReference type="Proteomes" id="UP000290608"/>
    </source>
</evidence>
<comment type="caution">
    <text evidence="7">The sequence shown here is derived from an EMBL/GenBank/DDBJ whole genome shotgun (WGS) entry which is preliminary data.</text>
</comment>
<dbReference type="Pfam" id="PF08281">
    <property type="entry name" value="Sigma70_r4_2"/>
    <property type="match status" value="1"/>
</dbReference>
<evidence type="ECO:0000256" key="1">
    <source>
        <dbReference type="ARBA" id="ARBA00010641"/>
    </source>
</evidence>
<keyword evidence="2" id="KW-0805">Transcription regulation</keyword>
<dbReference type="GO" id="GO:0006352">
    <property type="term" value="P:DNA-templated transcription initiation"/>
    <property type="evidence" value="ECO:0007669"/>
    <property type="project" value="InterPro"/>
</dbReference>
<dbReference type="Gene3D" id="1.10.10.10">
    <property type="entry name" value="Winged helix-like DNA-binding domain superfamily/Winged helix DNA-binding domain"/>
    <property type="match status" value="1"/>
</dbReference>
<dbReference type="GO" id="GO:0016987">
    <property type="term" value="F:sigma factor activity"/>
    <property type="evidence" value="ECO:0007669"/>
    <property type="project" value="UniProtKB-KW"/>
</dbReference>
<dbReference type="InterPro" id="IPR013325">
    <property type="entry name" value="RNA_pol_sigma_r2"/>
</dbReference>
<dbReference type="NCBIfam" id="TIGR02937">
    <property type="entry name" value="sigma70-ECF"/>
    <property type="match status" value="1"/>
</dbReference>
<feature type="domain" description="RNA polymerase sigma-70 region 2" evidence="5">
    <location>
        <begin position="24"/>
        <end position="89"/>
    </location>
</feature>
<keyword evidence="4" id="KW-0804">Transcription</keyword>
<reference evidence="7 8" key="1">
    <citation type="submission" date="2018-07" db="EMBL/GenBank/DDBJ databases">
        <title>Leeuwenhoekiella genomics.</title>
        <authorList>
            <person name="Tahon G."/>
            <person name="Willems A."/>
        </authorList>
    </citation>
    <scope>NUCLEOTIDE SEQUENCE [LARGE SCALE GENOMIC DNA]</scope>
    <source>
        <strain evidence="7 8">LMG 1345</strain>
    </source>
</reference>
<dbReference type="InterPro" id="IPR036388">
    <property type="entry name" value="WH-like_DNA-bd_sf"/>
</dbReference>
<dbReference type="PANTHER" id="PTHR43133:SF46">
    <property type="entry name" value="RNA POLYMERASE SIGMA-70 FACTOR ECF SUBFAMILY"/>
    <property type="match status" value="1"/>
</dbReference>
<dbReference type="Pfam" id="PF04542">
    <property type="entry name" value="Sigma70_r2"/>
    <property type="match status" value="1"/>
</dbReference>
<evidence type="ECO:0000259" key="6">
    <source>
        <dbReference type="Pfam" id="PF08281"/>
    </source>
</evidence>
<name>A0A4Q0PG51_9FLAO</name>
<dbReference type="InterPro" id="IPR014284">
    <property type="entry name" value="RNA_pol_sigma-70_dom"/>
</dbReference>
<dbReference type="InterPro" id="IPR013249">
    <property type="entry name" value="RNA_pol_sigma70_r4_t2"/>
</dbReference>
<comment type="similarity">
    <text evidence="1">Belongs to the sigma-70 factor family. ECF subfamily.</text>
</comment>
<keyword evidence="3" id="KW-0731">Sigma factor</keyword>
<dbReference type="STRING" id="1122159.SAMN02745246_02148"/>
<feature type="domain" description="RNA polymerase sigma factor 70 region 4 type 2" evidence="6">
    <location>
        <begin position="126"/>
        <end position="168"/>
    </location>
</feature>
<evidence type="ECO:0000256" key="2">
    <source>
        <dbReference type="ARBA" id="ARBA00023015"/>
    </source>
</evidence>
<protein>
    <submittedName>
        <fullName evidence="7">RNA polymerase sigma-70 factor (ECF subfamily)</fullName>
    </submittedName>
</protein>
<sequence>MYNDNLTLIKRLQNGEEAGYALLLKLYHKKLFAYVYTFTHNHAITEDIIQNVFLKLWEYRSRLNPEYSIKNFLYKSCYNEFINYYKKNNHLTPFDKVYINTVESVVHNNDIDILERKKEVIFEGVSLLPQKCAEIFMLSKKDGLSNTEIADYLKISKKTVEGHLTKAYSILREQLGAKLMSIFFLLFKKFK</sequence>
<dbReference type="EMBL" id="QOVL01000021">
    <property type="protein sequence ID" value="RXG25905.1"/>
    <property type="molecule type" value="Genomic_DNA"/>
</dbReference>
<evidence type="ECO:0000313" key="7">
    <source>
        <dbReference type="EMBL" id="RXG25905.1"/>
    </source>
</evidence>
<dbReference type="RefSeq" id="WP_073099221.1">
    <property type="nucleotide sequence ID" value="NZ_QOVL01000021.1"/>
</dbReference>
<dbReference type="SUPFAM" id="SSF88946">
    <property type="entry name" value="Sigma2 domain of RNA polymerase sigma factors"/>
    <property type="match status" value="1"/>
</dbReference>
<proteinExistence type="inferred from homology"/>
<dbReference type="Gene3D" id="1.10.1740.10">
    <property type="match status" value="1"/>
</dbReference>
<dbReference type="AlphaFoldDB" id="A0A4Q0PG51"/>
<dbReference type="PANTHER" id="PTHR43133">
    <property type="entry name" value="RNA POLYMERASE ECF-TYPE SIGMA FACTO"/>
    <property type="match status" value="1"/>
</dbReference>
<dbReference type="GO" id="GO:0003677">
    <property type="term" value="F:DNA binding"/>
    <property type="evidence" value="ECO:0007669"/>
    <property type="project" value="InterPro"/>
</dbReference>
<evidence type="ECO:0000259" key="5">
    <source>
        <dbReference type="Pfam" id="PF04542"/>
    </source>
</evidence>
<evidence type="ECO:0000256" key="3">
    <source>
        <dbReference type="ARBA" id="ARBA00023082"/>
    </source>
</evidence>
<dbReference type="InterPro" id="IPR039425">
    <property type="entry name" value="RNA_pol_sigma-70-like"/>
</dbReference>
<organism evidence="7 8">
    <name type="scientific">Leeuwenhoekiella marinoflava</name>
    <dbReference type="NCBI Taxonomy" id="988"/>
    <lineage>
        <taxon>Bacteria</taxon>
        <taxon>Pseudomonadati</taxon>
        <taxon>Bacteroidota</taxon>
        <taxon>Flavobacteriia</taxon>
        <taxon>Flavobacteriales</taxon>
        <taxon>Flavobacteriaceae</taxon>
        <taxon>Leeuwenhoekiella</taxon>
    </lineage>
</organism>